<evidence type="ECO:0000259" key="6">
    <source>
        <dbReference type="SMART" id="SM00897"/>
    </source>
</evidence>
<dbReference type="Proteomes" id="UP000316331">
    <property type="component" value="Unassembled WGS sequence"/>
</dbReference>
<feature type="domain" description="FIST" evidence="6">
    <location>
        <begin position="49"/>
        <end position="236"/>
    </location>
</feature>
<reference evidence="8 9" key="1">
    <citation type="submission" date="2019-06" db="EMBL/GenBank/DDBJ databases">
        <title>Sequencing the genomes of 1000 actinobacteria strains.</title>
        <authorList>
            <person name="Klenk H.-P."/>
        </authorList>
    </citation>
    <scope>NUCLEOTIDE SEQUENCE [LARGE SCALE GENOMIC DNA]</scope>
    <source>
        <strain evidence="8 9">DSM 103495</strain>
    </source>
</reference>
<evidence type="ECO:0000313" key="8">
    <source>
        <dbReference type="EMBL" id="TQM31827.1"/>
    </source>
</evidence>
<keyword evidence="4" id="KW-1133">Transmembrane helix</keyword>
<dbReference type="PANTHER" id="PTHR14939:SF5">
    <property type="entry name" value="F-BOX ONLY PROTEIN 22"/>
    <property type="match status" value="1"/>
</dbReference>
<dbReference type="SMART" id="SM00897">
    <property type="entry name" value="FIST"/>
    <property type="match status" value="1"/>
</dbReference>
<dbReference type="Pfam" id="PF10442">
    <property type="entry name" value="FIST_C"/>
    <property type="match status" value="1"/>
</dbReference>
<sequence>MAVPGVPATAAPYDGFVRIAVGLSTAPDAKDAGAEAAMRARDRLAGASPSLAVLLASRAHIDAAAAVLDGVHHAVRVPALVGCVAHAVVAGRRELEDEPAVAVWLAAGAAAETFELDFVPTASGGLLAGYRFDRAAHDFHLLLPDPFTFPAEALLEHMNADMPGTIVMGGLVSGGPRPGGSRLFRDHEVVSSGAVGVRLPGLSGVPVVSQGCRPIGQPYIVTDAQGAVINELGGRSPIWRLREIVDALPPDQQELVARGVQIGIVVDEHLAIPGQGDFLIRGLLGADPASGAIEIGEEVEIGTTVQFQVRDAVVADRDLRAALVQARAALPGRPAGALLFTCNGRGRRMFGVADHDATAIEDVLGDIPLAGFFAAGEIGPVAGRNALHGFTASMALFGE</sequence>
<evidence type="ECO:0000256" key="5">
    <source>
        <dbReference type="ARBA" id="ARBA00023136"/>
    </source>
</evidence>
<keyword evidence="9" id="KW-1185">Reference proteome</keyword>
<keyword evidence="5" id="KW-0472">Membrane</keyword>
<dbReference type="AlphaFoldDB" id="A0A543FDB9"/>
<evidence type="ECO:0000256" key="1">
    <source>
        <dbReference type="ARBA" id="ARBA00004651"/>
    </source>
</evidence>
<gene>
    <name evidence="8" type="ORF">FB390_3497</name>
</gene>
<dbReference type="SMART" id="SM01204">
    <property type="entry name" value="FIST_C"/>
    <property type="match status" value="1"/>
</dbReference>
<dbReference type="PIRSF" id="PIRSF018953">
    <property type="entry name" value="UCP018953"/>
    <property type="match status" value="1"/>
</dbReference>
<dbReference type="InterPro" id="IPR016741">
    <property type="entry name" value="UCP018953"/>
</dbReference>
<organism evidence="8 9">
    <name type="scientific">Nocardia bhagyanarayanae</name>
    <dbReference type="NCBI Taxonomy" id="1215925"/>
    <lineage>
        <taxon>Bacteria</taxon>
        <taxon>Bacillati</taxon>
        <taxon>Actinomycetota</taxon>
        <taxon>Actinomycetes</taxon>
        <taxon>Mycobacteriales</taxon>
        <taxon>Nocardiaceae</taxon>
        <taxon>Nocardia</taxon>
    </lineage>
</organism>
<dbReference type="InterPro" id="IPR013702">
    <property type="entry name" value="FIST_domain_N"/>
</dbReference>
<comment type="subcellular location">
    <subcellularLocation>
        <location evidence="1">Cell membrane</location>
        <topology evidence="1">Multi-pass membrane protein</topology>
    </subcellularLocation>
</comment>
<evidence type="ECO:0000256" key="3">
    <source>
        <dbReference type="ARBA" id="ARBA00022692"/>
    </source>
</evidence>
<evidence type="ECO:0000256" key="4">
    <source>
        <dbReference type="ARBA" id="ARBA00022989"/>
    </source>
</evidence>
<comment type="caution">
    <text evidence="8">The sequence shown here is derived from an EMBL/GenBank/DDBJ whole genome shotgun (WGS) entry which is preliminary data.</text>
</comment>
<feature type="domain" description="FIST C-domain" evidence="7">
    <location>
        <begin position="237"/>
        <end position="381"/>
    </location>
</feature>
<dbReference type="Pfam" id="PF08495">
    <property type="entry name" value="FIST"/>
    <property type="match status" value="1"/>
</dbReference>
<evidence type="ECO:0000259" key="7">
    <source>
        <dbReference type="SMART" id="SM01204"/>
    </source>
</evidence>
<dbReference type="GO" id="GO:0005886">
    <property type="term" value="C:plasma membrane"/>
    <property type="evidence" value="ECO:0007669"/>
    <property type="project" value="UniProtKB-SubCell"/>
</dbReference>
<protein>
    <submittedName>
        <fullName evidence="8">Small ligand-binding sensory domain FIST</fullName>
    </submittedName>
</protein>
<accession>A0A543FDB9</accession>
<dbReference type="EMBL" id="VFPG01000001">
    <property type="protein sequence ID" value="TQM31827.1"/>
    <property type="molecule type" value="Genomic_DNA"/>
</dbReference>
<proteinExistence type="predicted"/>
<name>A0A543FDB9_9NOCA</name>
<evidence type="ECO:0000313" key="9">
    <source>
        <dbReference type="Proteomes" id="UP000316331"/>
    </source>
</evidence>
<dbReference type="PANTHER" id="PTHR14939">
    <property type="entry name" value="F-BOX ONLY PROTEIN 22"/>
    <property type="match status" value="1"/>
</dbReference>
<dbReference type="InterPro" id="IPR019494">
    <property type="entry name" value="FIST_C"/>
</dbReference>
<keyword evidence="2" id="KW-1003">Cell membrane</keyword>
<evidence type="ECO:0000256" key="2">
    <source>
        <dbReference type="ARBA" id="ARBA00022475"/>
    </source>
</evidence>
<keyword evidence="3" id="KW-0812">Transmembrane</keyword>